<keyword evidence="3" id="KW-1185">Reference proteome</keyword>
<evidence type="ECO:0000256" key="1">
    <source>
        <dbReference type="SAM" id="MobiDB-lite"/>
    </source>
</evidence>
<gene>
    <name evidence="2" type="ORF">Dsin_016205</name>
</gene>
<evidence type="ECO:0000313" key="2">
    <source>
        <dbReference type="EMBL" id="KAK3211499.1"/>
    </source>
</evidence>
<protein>
    <submittedName>
        <fullName evidence="2">Uncharacterized protein</fullName>
    </submittedName>
</protein>
<sequence>VLYVEIQPADPVISIGSPKDDNLLEEVVYRRKSSSRSYHGGYKLWDDNQSSEKLWEDNPP</sequence>
<name>A0AAE0ACX6_9ROSI</name>
<feature type="region of interest" description="Disordered" evidence="1">
    <location>
        <begin position="34"/>
        <end position="60"/>
    </location>
</feature>
<accession>A0AAE0ACX6</accession>
<dbReference type="Proteomes" id="UP001281410">
    <property type="component" value="Unassembled WGS sequence"/>
</dbReference>
<dbReference type="EMBL" id="JANJYJ010000005">
    <property type="protein sequence ID" value="KAK3211499.1"/>
    <property type="molecule type" value="Genomic_DNA"/>
</dbReference>
<dbReference type="AlphaFoldDB" id="A0AAE0ACX6"/>
<evidence type="ECO:0000313" key="3">
    <source>
        <dbReference type="Proteomes" id="UP001281410"/>
    </source>
</evidence>
<feature type="non-terminal residue" evidence="2">
    <location>
        <position position="1"/>
    </location>
</feature>
<organism evidence="2 3">
    <name type="scientific">Dipteronia sinensis</name>
    <dbReference type="NCBI Taxonomy" id="43782"/>
    <lineage>
        <taxon>Eukaryota</taxon>
        <taxon>Viridiplantae</taxon>
        <taxon>Streptophyta</taxon>
        <taxon>Embryophyta</taxon>
        <taxon>Tracheophyta</taxon>
        <taxon>Spermatophyta</taxon>
        <taxon>Magnoliopsida</taxon>
        <taxon>eudicotyledons</taxon>
        <taxon>Gunneridae</taxon>
        <taxon>Pentapetalae</taxon>
        <taxon>rosids</taxon>
        <taxon>malvids</taxon>
        <taxon>Sapindales</taxon>
        <taxon>Sapindaceae</taxon>
        <taxon>Hippocastanoideae</taxon>
        <taxon>Acereae</taxon>
        <taxon>Dipteronia</taxon>
    </lineage>
</organism>
<comment type="caution">
    <text evidence="2">The sequence shown here is derived from an EMBL/GenBank/DDBJ whole genome shotgun (WGS) entry which is preliminary data.</text>
</comment>
<proteinExistence type="predicted"/>
<reference evidence="2" key="1">
    <citation type="journal article" date="2023" name="Plant J.">
        <title>Genome sequences and population genomics provide insights into the demographic history, inbreeding, and mutation load of two 'living fossil' tree species of Dipteronia.</title>
        <authorList>
            <person name="Feng Y."/>
            <person name="Comes H.P."/>
            <person name="Chen J."/>
            <person name="Zhu S."/>
            <person name="Lu R."/>
            <person name="Zhang X."/>
            <person name="Li P."/>
            <person name="Qiu J."/>
            <person name="Olsen K.M."/>
            <person name="Qiu Y."/>
        </authorList>
    </citation>
    <scope>NUCLEOTIDE SEQUENCE</scope>
    <source>
        <strain evidence="2">NBL</strain>
    </source>
</reference>